<proteinExistence type="predicted"/>
<keyword evidence="3" id="KW-1185">Reference proteome</keyword>
<feature type="domain" description="Methyltransferase" evidence="1">
    <location>
        <begin position="45"/>
        <end position="135"/>
    </location>
</feature>
<dbReference type="GO" id="GO:0008757">
    <property type="term" value="F:S-adenosylmethionine-dependent methyltransferase activity"/>
    <property type="evidence" value="ECO:0007669"/>
    <property type="project" value="InterPro"/>
</dbReference>
<dbReference type="InterPro" id="IPR041698">
    <property type="entry name" value="Methyltransf_25"/>
</dbReference>
<dbReference type="PANTHER" id="PTHR43591:SF24">
    <property type="entry name" value="2-METHOXY-6-POLYPRENYL-1,4-BENZOQUINOL METHYLASE, MITOCHONDRIAL"/>
    <property type="match status" value="1"/>
</dbReference>
<comment type="caution">
    <text evidence="2">The sequence shown here is derived from an EMBL/GenBank/DDBJ whole genome shotgun (WGS) entry which is preliminary data.</text>
</comment>
<dbReference type="CDD" id="cd02440">
    <property type="entry name" value="AdoMet_MTases"/>
    <property type="match status" value="1"/>
</dbReference>
<sequence>MAPDADSTWVADMPAAYDRHLGPVFFAPYGEYLAAALVPLAPRRVLELAAGTGRVTGALVAALPGAEVVATDLNPAMVALGASRVPGASWQQADALSLPFEDGRFDAVVCSFGVMFFPDRVGALAEVVRVLVPGGTALLTTWDSVETHPFAHAVVTALERVLDDPPTFVVRVPHGYHDPGQIEADACAAGLRSVSVEPVELSGTAGSARDVALGVCTGSPLRVALEERGDLTGLTDEVAAVTEELLGAGPVTATMRAYLVTGRR</sequence>
<dbReference type="RefSeq" id="WP_218876355.1">
    <property type="nucleotide sequence ID" value="NZ_CP059163.1"/>
</dbReference>
<accession>A0A7Y9JRZ2</accession>
<evidence type="ECO:0000313" key="2">
    <source>
        <dbReference type="EMBL" id="NYD58776.1"/>
    </source>
</evidence>
<dbReference type="PANTHER" id="PTHR43591">
    <property type="entry name" value="METHYLTRANSFERASE"/>
    <property type="match status" value="1"/>
</dbReference>
<dbReference type="InterPro" id="IPR029063">
    <property type="entry name" value="SAM-dependent_MTases_sf"/>
</dbReference>
<protein>
    <submittedName>
        <fullName evidence="2">SAM-dependent methyltransferase</fullName>
    </submittedName>
</protein>
<dbReference type="Pfam" id="PF13649">
    <property type="entry name" value="Methyltransf_25"/>
    <property type="match status" value="1"/>
</dbReference>
<keyword evidence="2" id="KW-0808">Transferase</keyword>
<keyword evidence="2" id="KW-0489">Methyltransferase</keyword>
<name>A0A7Y9JRZ2_9ACTN</name>
<dbReference type="Gene3D" id="3.40.50.150">
    <property type="entry name" value="Vaccinia Virus protein VP39"/>
    <property type="match status" value="1"/>
</dbReference>
<dbReference type="Proteomes" id="UP000516957">
    <property type="component" value="Unassembled WGS sequence"/>
</dbReference>
<dbReference type="SUPFAM" id="SSF53335">
    <property type="entry name" value="S-adenosyl-L-methionine-dependent methyltransferases"/>
    <property type="match status" value="1"/>
</dbReference>
<organism evidence="2 3">
    <name type="scientific">Nocardioides marinisabuli</name>
    <dbReference type="NCBI Taxonomy" id="419476"/>
    <lineage>
        <taxon>Bacteria</taxon>
        <taxon>Bacillati</taxon>
        <taxon>Actinomycetota</taxon>
        <taxon>Actinomycetes</taxon>
        <taxon>Propionibacteriales</taxon>
        <taxon>Nocardioidaceae</taxon>
        <taxon>Nocardioides</taxon>
    </lineage>
</organism>
<gene>
    <name evidence="2" type="ORF">BKA08_003014</name>
</gene>
<evidence type="ECO:0000259" key="1">
    <source>
        <dbReference type="Pfam" id="PF13649"/>
    </source>
</evidence>
<dbReference type="EMBL" id="JACCBE010000001">
    <property type="protein sequence ID" value="NYD58776.1"/>
    <property type="molecule type" value="Genomic_DNA"/>
</dbReference>
<evidence type="ECO:0000313" key="3">
    <source>
        <dbReference type="Proteomes" id="UP000516957"/>
    </source>
</evidence>
<dbReference type="GO" id="GO:0032259">
    <property type="term" value="P:methylation"/>
    <property type="evidence" value="ECO:0007669"/>
    <property type="project" value="UniProtKB-KW"/>
</dbReference>
<reference evidence="2 3" key="1">
    <citation type="submission" date="2020-07" db="EMBL/GenBank/DDBJ databases">
        <title>Sequencing the genomes of 1000 actinobacteria strains.</title>
        <authorList>
            <person name="Klenk H.-P."/>
        </authorList>
    </citation>
    <scope>NUCLEOTIDE SEQUENCE [LARGE SCALE GENOMIC DNA]</scope>
    <source>
        <strain evidence="2 3">DSM 18965</strain>
    </source>
</reference>
<dbReference type="AlphaFoldDB" id="A0A7Y9JRZ2"/>